<dbReference type="HOGENOM" id="CLU_1171374_0_0_1"/>
<sequence>MTEQFTRRYSTQQVSNNDTCERLINEMEREQESMVVRLLREINELKLENSYLKQELQSFRDRREGSYTSIPSPPQSRNTSVFDSYSISSNSSLYEPSLPRSKRSSLLLENLTTHQLDEPLPINTHASNMALYKKRGSFPGLHNQSNNPNNYNETPISTNNQNYSYSPSENLSKDINNNNNNNNQHNNHTSVDPLRKVVIPVHRRSSYLDCTLDGFPATSGYLQHADLNKKLQQYTIQ</sequence>
<organism evidence="3">
    <name type="scientific">Vanderwaltozyma polyspora (strain ATCC 22028 / DSM 70294 / BCRC 21397 / CBS 2163 / NBRC 10782 / NRRL Y-8283 / UCD 57-17)</name>
    <name type="common">Kluyveromyces polysporus</name>
    <dbReference type="NCBI Taxonomy" id="436907"/>
    <lineage>
        <taxon>Eukaryota</taxon>
        <taxon>Fungi</taxon>
        <taxon>Dikarya</taxon>
        <taxon>Ascomycota</taxon>
        <taxon>Saccharomycotina</taxon>
        <taxon>Saccharomycetes</taxon>
        <taxon>Saccharomycetales</taxon>
        <taxon>Saccharomycetaceae</taxon>
        <taxon>Vanderwaltozyma</taxon>
    </lineage>
</organism>
<keyword evidence="3" id="KW-1185">Reference proteome</keyword>
<protein>
    <submittedName>
        <fullName evidence="2">Uncharacterized protein</fullName>
    </submittedName>
</protein>
<feature type="region of interest" description="Disordered" evidence="1">
    <location>
        <begin position="136"/>
        <end position="193"/>
    </location>
</feature>
<feature type="compositionally biased region" description="Low complexity" evidence="1">
    <location>
        <begin position="176"/>
        <end position="188"/>
    </location>
</feature>
<dbReference type="Proteomes" id="UP000000267">
    <property type="component" value="Unassembled WGS sequence"/>
</dbReference>
<name>A7TNJ2_VANPO</name>
<dbReference type="KEGG" id="vpo:Kpol_1026p23"/>
<dbReference type="OrthoDB" id="4026704at2759"/>
<dbReference type="EMBL" id="DS480431">
    <property type="protein sequence ID" value="EDO16175.1"/>
    <property type="molecule type" value="Genomic_DNA"/>
</dbReference>
<dbReference type="RefSeq" id="XP_001644033.1">
    <property type="nucleotide sequence ID" value="XM_001643983.1"/>
</dbReference>
<proteinExistence type="predicted"/>
<feature type="compositionally biased region" description="Polar residues" evidence="1">
    <location>
        <begin position="142"/>
        <end position="175"/>
    </location>
</feature>
<evidence type="ECO:0000256" key="1">
    <source>
        <dbReference type="SAM" id="MobiDB-lite"/>
    </source>
</evidence>
<gene>
    <name evidence="2" type="ORF">Kpol_1026p23</name>
</gene>
<evidence type="ECO:0000313" key="2">
    <source>
        <dbReference type="EMBL" id="EDO16175.1"/>
    </source>
</evidence>
<accession>A7TNJ2</accession>
<feature type="region of interest" description="Disordered" evidence="1">
    <location>
        <begin position="60"/>
        <end position="83"/>
    </location>
</feature>
<reference evidence="2 3" key="1">
    <citation type="journal article" date="2007" name="Proc. Natl. Acad. Sci. U.S.A.">
        <title>Independent sorting-out of thousands of duplicated gene pairs in two yeast species descended from a whole-genome duplication.</title>
        <authorList>
            <person name="Scannell D.R."/>
            <person name="Frank A.C."/>
            <person name="Conant G.C."/>
            <person name="Byrne K.P."/>
            <person name="Woolfit M."/>
            <person name="Wolfe K.H."/>
        </authorList>
    </citation>
    <scope>NUCLEOTIDE SEQUENCE [LARGE SCALE GENOMIC DNA]</scope>
    <source>
        <strain evidence="3">ATCC 22028 / DSM 70294 / BCRC 21397 / CBS 2163 / NBRC 10782 / NRRL Y-8283 / UCD 57-17</strain>
    </source>
</reference>
<dbReference type="InParanoid" id="A7TNJ2"/>
<feature type="compositionally biased region" description="Polar residues" evidence="1">
    <location>
        <begin position="66"/>
        <end position="79"/>
    </location>
</feature>
<dbReference type="AlphaFoldDB" id="A7TNJ2"/>
<dbReference type="GeneID" id="5544291"/>
<evidence type="ECO:0000313" key="3">
    <source>
        <dbReference type="Proteomes" id="UP000000267"/>
    </source>
</evidence>